<keyword evidence="9" id="KW-1185">Reference proteome</keyword>
<dbReference type="STRING" id="205917.A0A4Y9XY94"/>
<dbReference type="InterPro" id="IPR047088">
    <property type="entry name" value="ORC5_C"/>
</dbReference>
<feature type="transmembrane region" description="Helical" evidence="5">
    <location>
        <begin position="879"/>
        <end position="903"/>
    </location>
</feature>
<feature type="transmembrane region" description="Helical" evidence="5">
    <location>
        <begin position="723"/>
        <end position="745"/>
    </location>
</feature>
<feature type="compositionally biased region" description="Basic residues" evidence="4">
    <location>
        <begin position="155"/>
        <end position="173"/>
    </location>
</feature>
<evidence type="ECO:0000256" key="4">
    <source>
        <dbReference type="SAM" id="MobiDB-lite"/>
    </source>
</evidence>
<keyword evidence="2" id="KW-0235">DNA replication</keyword>
<evidence type="ECO:0000313" key="8">
    <source>
        <dbReference type="EMBL" id="TFY54403.1"/>
    </source>
</evidence>
<dbReference type="PANTHER" id="PTHR12705">
    <property type="entry name" value="ORIGIN RECOGNITION COMPLEX SUBUNIT 5"/>
    <property type="match status" value="1"/>
</dbReference>
<feature type="compositionally biased region" description="Basic and acidic residues" evidence="4">
    <location>
        <begin position="444"/>
        <end position="455"/>
    </location>
</feature>
<dbReference type="GO" id="GO:0003688">
    <property type="term" value="F:DNA replication origin binding"/>
    <property type="evidence" value="ECO:0007669"/>
    <property type="project" value="TreeGrafter"/>
</dbReference>
<dbReference type="PANTHER" id="PTHR12705:SF0">
    <property type="entry name" value="ORIGIN RECOGNITION COMPLEX SUBUNIT 5"/>
    <property type="match status" value="1"/>
</dbReference>
<dbReference type="OrthoDB" id="365981at2759"/>
<keyword evidence="5" id="KW-0812">Transmembrane</keyword>
<feature type="domain" description="ORC5 lid" evidence="7">
    <location>
        <begin position="296"/>
        <end position="337"/>
    </location>
</feature>
<dbReference type="Pfam" id="PF14630">
    <property type="entry name" value="ORC5_C"/>
    <property type="match status" value="1"/>
</dbReference>
<evidence type="ECO:0000259" key="7">
    <source>
        <dbReference type="Pfam" id="PF21639"/>
    </source>
</evidence>
<keyword evidence="5" id="KW-1133">Transmembrane helix</keyword>
<feature type="compositionally biased region" description="Basic residues" evidence="4">
    <location>
        <begin position="456"/>
        <end position="468"/>
    </location>
</feature>
<feature type="region of interest" description="Disordered" evidence="4">
    <location>
        <begin position="911"/>
        <end position="950"/>
    </location>
</feature>
<comment type="caution">
    <text evidence="8">The sequence shown here is derived from an EMBL/GenBank/DDBJ whole genome shotgun (WGS) entry which is preliminary data.</text>
</comment>
<proteinExistence type="predicted"/>
<feature type="region of interest" description="Disordered" evidence="4">
    <location>
        <begin position="444"/>
        <end position="472"/>
    </location>
</feature>
<dbReference type="InterPro" id="IPR048866">
    <property type="entry name" value="ORC5_lid"/>
</dbReference>
<feature type="compositionally biased region" description="Polar residues" evidence="4">
    <location>
        <begin position="670"/>
        <end position="682"/>
    </location>
</feature>
<feature type="region of interest" description="Disordered" evidence="4">
    <location>
        <begin position="387"/>
        <end position="408"/>
    </location>
</feature>
<organism evidence="8 9">
    <name type="scientific">Dentipellis fragilis</name>
    <dbReference type="NCBI Taxonomy" id="205917"/>
    <lineage>
        <taxon>Eukaryota</taxon>
        <taxon>Fungi</taxon>
        <taxon>Dikarya</taxon>
        <taxon>Basidiomycota</taxon>
        <taxon>Agaricomycotina</taxon>
        <taxon>Agaricomycetes</taxon>
        <taxon>Russulales</taxon>
        <taxon>Hericiaceae</taxon>
        <taxon>Dentipellis</taxon>
    </lineage>
</organism>
<dbReference type="GO" id="GO:0006270">
    <property type="term" value="P:DNA replication initiation"/>
    <property type="evidence" value="ECO:0007669"/>
    <property type="project" value="TreeGrafter"/>
</dbReference>
<evidence type="ECO:0000256" key="1">
    <source>
        <dbReference type="ARBA" id="ARBA00004123"/>
    </source>
</evidence>
<evidence type="ECO:0000256" key="3">
    <source>
        <dbReference type="ARBA" id="ARBA00023242"/>
    </source>
</evidence>
<dbReference type="InterPro" id="IPR020796">
    <property type="entry name" value="ORC5"/>
</dbReference>
<feature type="region of interest" description="Disordered" evidence="4">
    <location>
        <begin position="141"/>
        <end position="185"/>
    </location>
</feature>
<evidence type="ECO:0000256" key="2">
    <source>
        <dbReference type="ARBA" id="ARBA00022705"/>
    </source>
</evidence>
<feature type="region of interest" description="Disordered" evidence="4">
    <location>
        <begin position="38"/>
        <end position="63"/>
    </location>
</feature>
<feature type="transmembrane region" description="Helical" evidence="5">
    <location>
        <begin position="820"/>
        <end position="841"/>
    </location>
</feature>
<comment type="subcellular location">
    <subcellularLocation>
        <location evidence="1">Nucleus</location>
    </subcellularLocation>
</comment>
<dbReference type="Proteomes" id="UP000298327">
    <property type="component" value="Unassembled WGS sequence"/>
</dbReference>
<sequence length="950" mass="102971">TTCPPHFIHVHDPLAPRATAALLTHALTTLASFPPSAFPDTRLDSDSGSDADTDTGSEPQQQQQLLPHIAAAHIDAVACFTPRLFFDTALNGLARWRPRWEDGARCWGAEDGAERYNDGVDGFMHGLRALRTELARREMLVEEEREKEASGSGKGKGKSPTKPRGGARGRGRGRGGGGRAQERERAVLEKHESAVRMVLVVERAERLRDTLPDLLVPLTRLAELSRVDITTIFLSQVNWDDLKPALGASPDPYRMVIPPPSKQATLEALIASYPPPLPASSHLHPLTYHPSLQPLYAHFLQTLQSVCAPFAPDPAELAYIAAARWPGFVKPVIDAHLASLAHAHEGTDDGEEGEEDFSAALDALYPRLTNAAAWARAQAAIEEGPVSAPASSSFTSLAKGKAREMPGDRERAMEKAAVEALPRMARFVLVAAYLASTNPPKTDVRMFARGRDDSRKKRKGGGTRKPRAKASDGAAKVAQRLLGPLPFPLDRLLAVLAILLEEYDLDTREVDPEMSLPGEYTEMEVGRVHVYGTIVELASLRLLQRTSPPDRIDGPPMFKCGVGYELALALARDLGVPMLDLMWEAVIPRSPVSRFMLGSRICIRTRAKTWATSHRGTHGLLGKEAAARASNQSFKLEDCFHESSYPNGSATRGKHKRLTHGAHVTRHASQEATPTSQSSLTTCRPRIYTPPHHARLSTLLSSRVSLDACPPRTRAMSSRATRLAALSLSFAFGVIGGSVGLNGLIKRRIADADWWPQGKPDKVASQAHRARRRTVDINTNDVFKSGVVVTTVAALIAVLSLVGLLATFSAPPRLARPQAFLLAFCALWLFAAVIPFDVFFANNSAKVTAFLNGVQLPPQAVQAVQSQLGVSSRYKDMHYLRLVAIIPWFTILFTAIAAGVLLASSREPAGAYATSTNAPASVAMSEKEKEAVQADTKDVKDGADADVKNV</sequence>
<keyword evidence="5" id="KW-0472">Membrane</keyword>
<accession>A0A4Y9XY94</accession>
<evidence type="ECO:0000313" key="9">
    <source>
        <dbReference type="Proteomes" id="UP000298327"/>
    </source>
</evidence>
<evidence type="ECO:0000259" key="6">
    <source>
        <dbReference type="Pfam" id="PF14630"/>
    </source>
</evidence>
<dbReference type="Pfam" id="PF21639">
    <property type="entry name" value="ORC5_lid"/>
    <property type="match status" value="1"/>
</dbReference>
<feature type="region of interest" description="Disordered" evidence="4">
    <location>
        <begin position="661"/>
        <end position="682"/>
    </location>
</feature>
<feature type="domain" description="Origin recognition complex subunit 5 C-terminal" evidence="6">
    <location>
        <begin position="421"/>
        <end position="578"/>
    </location>
</feature>
<gene>
    <name evidence="8" type="ORF">EVG20_g9717</name>
</gene>
<keyword evidence="3" id="KW-0539">Nucleus</keyword>
<dbReference type="GO" id="GO:0005664">
    <property type="term" value="C:nuclear origin of replication recognition complex"/>
    <property type="evidence" value="ECO:0007669"/>
    <property type="project" value="TreeGrafter"/>
</dbReference>
<feature type="transmembrane region" description="Helical" evidence="5">
    <location>
        <begin position="787"/>
        <end position="808"/>
    </location>
</feature>
<evidence type="ECO:0000256" key="5">
    <source>
        <dbReference type="SAM" id="Phobius"/>
    </source>
</evidence>
<feature type="non-terminal residue" evidence="8">
    <location>
        <position position="1"/>
    </location>
</feature>
<reference evidence="8 9" key="1">
    <citation type="submission" date="2019-02" db="EMBL/GenBank/DDBJ databases">
        <title>Genome sequencing of the rare red list fungi Dentipellis fragilis.</title>
        <authorList>
            <person name="Buettner E."/>
            <person name="Kellner H."/>
        </authorList>
    </citation>
    <scope>NUCLEOTIDE SEQUENCE [LARGE SCALE GENOMIC DNA]</scope>
    <source>
        <strain evidence="8 9">DSM 105465</strain>
    </source>
</reference>
<dbReference type="EMBL" id="SEOQ01001030">
    <property type="protein sequence ID" value="TFY54403.1"/>
    <property type="molecule type" value="Genomic_DNA"/>
</dbReference>
<name>A0A4Y9XY94_9AGAM</name>
<feature type="compositionally biased region" description="Basic and acidic residues" evidence="4">
    <location>
        <begin position="925"/>
        <end position="950"/>
    </location>
</feature>
<dbReference type="AlphaFoldDB" id="A0A4Y9XY94"/>
<protein>
    <submittedName>
        <fullName evidence="8">Uncharacterized protein</fullName>
    </submittedName>
</protein>